<dbReference type="PROSITE" id="PS50110">
    <property type="entry name" value="RESPONSE_REGULATORY"/>
    <property type="match status" value="1"/>
</dbReference>
<evidence type="ECO:0000313" key="6">
    <source>
        <dbReference type="Proteomes" id="UP000265882"/>
    </source>
</evidence>
<protein>
    <submittedName>
        <fullName evidence="5">Response regulator</fullName>
    </submittedName>
</protein>
<dbReference type="InterPro" id="IPR011006">
    <property type="entry name" value="CheY-like_superfamily"/>
</dbReference>
<dbReference type="Pfam" id="PF00072">
    <property type="entry name" value="Response_reg"/>
    <property type="match status" value="1"/>
</dbReference>
<evidence type="ECO:0000256" key="3">
    <source>
        <dbReference type="PROSITE-ProRule" id="PRU00169"/>
    </source>
</evidence>
<dbReference type="Proteomes" id="UP000265882">
    <property type="component" value="Unassembled WGS sequence"/>
</dbReference>
<evidence type="ECO:0000256" key="1">
    <source>
        <dbReference type="ARBA" id="ARBA00022553"/>
    </source>
</evidence>
<keyword evidence="1 3" id="KW-0597">Phosphoprotein</keyword>
<feature type="domain" description="Response regulatory" evidence="4">
    <location>
        <begin position="7"/>
        <end position="121"/>
    </location>
</feature>
<dbReference type="SMART" id="SM00448">
    <property type="entry name" value="REC"/>
    <property type="match status" value="1"/>
</dbReference>
<gene>
    <name evidence="5" type="ORF">C4520_16255</name>
</gene>
<dbReference type="SUPFAM" id="SSF52172">
    <property type="entry name" value="CheY-like"/>
    <property type="match status" value="1"/>
</dbReference>
<dbReference type="Gene3D" id="3.40.50.2300">
    <property type="match status" value="1"/>
</dbReference>
<evidence type="ECO:0000259" key="4">
    <source>
        <dbReference type="PROSITE" id="PS50110"/>
    </source>
</evidence>
<accession>A0A3A4N8D4</accession>
<dbReference type="InterPro" id="IPR001789">
    <property type="entry name" value="Sig_transdc_resp-reg_receiver"/>
</dbReference>
<reference evidence="5 6" key="1">
    <citation type="journal article" date="2017" name="ISME J.">
        <title>Energy and carbon metabolisms in a deep terrestrial subsurface fluid microbial community.</title>
        <authorList>
            <person name="Momper L."/>
            <person name="Jungbluth S.P."/>
            <person name="Lee M.D."/>
            <person name="Amend J.P."/>
        </authorList>
    </citation>
    <scope>NUCLEOTIDE SEQUENCE [LARGE SCALE GENOMIC DNA]</scope>
    <source>
        <strain evidence="5">SURF_5</strain>
    </source>
</reference>
<sequence>MQNDKINLLIVDDEERFLESTKKRLEVRDFNVITVNRGEKALEAARKHPIDVALVDLKMPGMDGEQTLEALKKEHKWMEVIILTGHGSTESAVECTKKGAYFYLQKPCELERLLSVLTDAYKRRVMNKNKIKEERMDAILDMADSSSPLAILRRIKQLDQEGK</sequence>
<name>A0A3A4N8D4_ABYX5</name>
<dbReference type="GO" id="GO:0000160">
    <property type="term" value="P:phosphorelay signal transduction system"/>
    <property type="evidence" value="ECO:0007669"/>
    <property type="project" value="UniProtKB-KW"/>
</dbReference>
<evidence type="ECO:0000313" key="5">
    <source>
        <dbReference type="EMBL" id="RJP17517.1"/>
    </source>
</evidence>
<proteinExistence type="predicted"/>
<dbReference type="AlphaFoldDB" id="A0A3A4N8D4"/>
<comment type="caution">
    <text evidence="5">The sequence shown here is derived from an EMBL/GenBank/DDBJ whole genome shotgun (WGS) entry which is preliminary data.</text>
</comment>
<dbReference type="PANTHER" id="PTHR44591:SF14">
    <property type="entry name" value="PROTEIN PILG"/>
    <property type="match status" value="1"/>
</dbReference>
<feature type="modified residue" description="4-aspartylphosphate" evidence="3">
    <location>
        <position position="56"/>
    </location>
</feature>
<dbReference type="EMBL" id="QZKU01000114">
    <property type="protein sequence ID" value="RJP17517.1"/>
    <property type="molecule type" value="Genomic_DNA"/>
</dbReference>
<keyword evidence="2" id="KW-0902">Two-component regulatory system</keyword>
<dbReference type="InterPro" id="IPR050595">
    <property type="entry name" value="Bact_response_regulator"/>
</dbReference>
<evidence type="ECO:0000256" key="2">
    <source>
        <dbReference type="ARBA" id="ARBA00023012"/>
    </source>
</evidence>
<dbReference type="PANTHER" id="PTHR44591">
    <property type="entry name" value="STRESS RESPONSE REGULATOR PROTEIN 1"/>
    <property type="match status" value="1"/>
</dbReference>
<organism evidence="5 6">
    <name type="scientific">Abyssobacteria bacterium (strain SURF_5)</name>
    <dbReference type="NCBI Taxonomy" id="2093360"/>
    <lineage>
        <taxon>Bacteria</taxon>
        <taxon>Pseudomonadati</taxon>
        <taxon>Candidatus Hydrogenedentota</taxon>
        <taxon>Candidatus Abyssobacteria</taxon>
    </lineage>
</organism>